<dbReference type="AlphaFoldDB" id="A0A068TMI1"/>
<dbReference type="Pfam" id="PF00450">
    <property type="entry name" value="Peptidase_S10"/>
    <property type="match status" value="1"/>
</dbReference>
<accession>A0A068TMI1</accession>
<dbReference type="GO" id="GO:0004185">
    <property type="term" value="F:serine-type carboxypeptidase activity"/>
    <property type="evidence" value="ECO:0007669"/>
    <property type="project" value="InterPro"/>
</dbReference>
<dbReference type="EMBL" id="HG739085">
    <property type="protein sequence ID" value="CDO97154.1"/>
    <property type="molecule type" value="Genomic_DNA"/>
</dbReference>
<evidence type="ECO:0000313" key="3">
    <source>
        <dbReference type="Proteomes" id="UP000295252"/>
    </source>
</evidence>
<dbReference type="PANTHER" id="PTHR11802:SF470">
    <property type="entry name" value="CARBOXYPEPTIDASE"/>
    <property type="match status" value="1"/>
</dbReference>
<evidence type="ECO:0000313" key="2">
    <source>
        <dbReference type="EMBL" id="CDO97154.1"/>
    </source>
</evidence>
<organism evidence="2 3">
    <name type="scientific">Coffea canephora</name>
    <name type="common">Robusta coffee</name>
    <dbReference type="NCBI Taxonomy" id="49390"/>
    <lineage>
        <taxon>Eukaryota</taxon>
        <taxon>Viridiplantae</taxon>
        <taxon>Streptophyta</taxon>
        <taxon>Embryophyta</taxon>
        <taxon>Tracheophyta</taxon>
        <taxon>Spermatophyta</taxon>
        <taxon>Magnoliopsida</taxon>
        <taxon>eudicotyledons</taxon>
        <taxon>Gunneridae</taxon>
        <taxon>Pentapetalae</taxon>
        <taxon>asterids</taxon>
        <taxon>lamiids</taxon>
        <taxon>Gentianales</taxon>
        <taxon>Rubiaceae</taxon>
        <taxon>Ixoroideae</taxon>
        <taxon>Gardenieae complex</taxon>
        <taxon>Bertiereae - Coffeeae clade</taxon>
        <taxon>Coffeeae</taxon>
        <taxon>Coffea</taxon>
    </lineage>
</organism>
<comment type="similarity">
    <text evidence="1">Belongs to the peptidase S10 family.</text>
</comment>
<dbReference type="Gramene" id="CDO97154">
    <property type="protein sequence ID" value="CDO97154"/>
    <property type="gene ID" value="GSCOC_T00014406001"/>
</dbReference>
<keyword evidence="3" id="KW-1185">Reference proteome</keyword>
<dbReference type="InParanoid" id="A0A068TMI1"/>
<dbReference type="InterPro" id="IPR029058">
    <property type="entry name" value="AB_hydrolase_fold"/>
</dbReference>
<reference evidence="3" key="1">
    <citation type="journal article" date="2014" name="Science">
        <title>The coffee genome provides insight into the convergent evolution of caffeine biosynthesis.</title>
        <authorList>
            <person name="Denoeud F."/>
            <person name="Carretero-Paulet L."/>
            <person name="Dereeper A."/>
            <person name="Droc G."/>
            <person name="Guyot R."/>
            <person name="Pietrella M."/>
            <person name="Zheng C."/>
            <person name="Alberti A."/>
            <person name="Anthony F."/>
            <person name="Aprea G."/>
            <person name="Aury J.M."/>
            <person name="Bento P."/>
            <person name="Bernard M."/>
            <person name="Bocs S."/>
            <person name="Campa C."/>
            <person name="Cenci A."/>
            <person name="Combes M.C."/>
            <person name="Crouzillat D."/>
            <person name="Da Silva C."/>
            <person name="Daddiego L."/>
            <person name="De Bellis F."/>
            <person name="Dussert S."/>
            <person name="Garsmeur O."/>
            <person name="Gayraud T."/>
            <person name="Guignon V."/>
            <person name="Jahn K."/>
            <person name="Jamilloux V."/>
            <person name="Joet T."/>
            <person name="Labadie K."/>
            <person name="Lan T."/>
            <person name="Leclercq J."/>
            <person name="Lepelley M."/>
            <person name="Leroy T."/>
            <person name="Li L.T."/>
            <person name="Librado P."/>
            <person name="Lopez L."/>
            <person name="Munoz A."/>
            <person name="Noel B."/>
            <person name="Pallavicini A."/>
            <person name="Perrotta G."/>
            <person name="Poncet V."/>
            <person name="Pot D."/>
            <person name="Priyono X."/>
            <person name="Rigoreau M."/>
            <person name="Rouard M."/>
            <person name="Rozas J."/>
            <person name="Tranchant-Dubreuil C."/>
            <person name="VanBuren R."/>
            <person name="Zhang Q."/>
            <person name="Andrade A.C."/>
            <person name="Argout X."/>
            <person name="Bertrand B."/>
            <person name="de Kochko A."/>
            <person name="Graziosi G."/>
            <person name="Henry R.J."/>
            <person name="Jayarama X."/>
            <person name="Ming R."/>
            <person name="Nagai C."/>
            <person name="Rounsley S."/>
            <person name="Sankoff D."/>
            <person name="Giuliano G."/>
            <person name="Albert V.A."/>
            <person name="Wincker P."/>
            <person name="Lashermes P."/>
        </authorList>
    </citation>
    <scope>NUCLEOTIDE SEQUENCE [LARGE SCALE GENOMIC DNA]</scope>
    <source>
        <strain evidence="3">cv. DH200-94</strain>
    </source>
</reference>
<dbReference type="PANTHER" id="PTHR11802">
    <property type="entry name" value="SERINE PROTEASE FAMILY S10 SERINE CARBOXYPEPTIDASE"/>
    <property type="match status" value="1"/>
</dbReference>
<dbReference type="GO" id="GO:0006508">
    <property type="term" value="P:proteolysis"/>
    <property type="evidence" value="ECO:0007669"/>
    <property type="project" value="InterPro"/>
</dbReference>
<dbReference type="SUPFAM" id="SSF53474">
    <property type="entry name" value="alpha/beta-Hydrolases"/>
    <property type="match status" value="1"/>
</dbReference>
<dbReference type="PhylomeDB" id="A0A068TMI1"/>
<name>A0A068TMI1_COFCA</name>
<dbReference type="InterPro" id="IPR001563">
    <property type="entry name" value="Peptidase_S10"/>
</dbReference>
<gene>
    <name evidence="2" type="ORF">GSCOC_T00014406001</name>
</gene>
<proteinExistence type="inferred from homology"/>
<protein>
    <submittedName>
        <fullName evidence="2">Uncharacterized protein</fullName>
    </submittedName>
</protein>
<dbReference type="Gene3D" id="3.40.50.1820">
    <property type="entry name" value="alpha/beta hydrolase"/>
    <property type="match status" value="1"/>
</dbReference>
<dbReference type="Proteomes" id="UP000295252">
    <property type="component" value="Chromosome IV"/>
</dbReference>
<dbReference type="GO" id="GO:0005773">
    <property type="term" value="C:vacuole"/>
    <property type="evidence" value="ECO:0007669"/>
    <property type="project" value="TreeGrafter"/>
</dbReference>
<evidence type="ECO:0000256" key="1">
    <source>
        <dbReference type="ARBA" id="ARBA00009431"/>
    </source>
</evidence>
<sequence length="129" mass="14298">MEMTSIQQIRICIFCSPETTKWSEFWSALGYVTAGPKTGRALFYYLAESSNSPSTTKPLVLRLNGGPSCSSFGIGATTELQTYNCRNLPPVLDFLTQNTASDYITGDTKTATDSYTLIMNWSERFPPRA</sequence>